<dbReference type="GO" id="GO:0008299">
    <property type="term" value="P:isoprenoid biosynthetic process"/>
    <property type="evidence" value="ECO:0007669"/>
    <property type="project" value="InterPro"/>
</dbReference>
<evidence type="ECO:0000256" key="4">
    <source>
        <dbReference type="ARBA" id="ARBA00022723"/>
    </source>
</evidence>
<keyword evidence="8" id="KW-1185">Reference proteome</keyword>
<dbReference type="InterPro" id="IPR033749">
    <property type="entry name" value="Polyprenyl_synt_CS"/>
</dbReference>
<keyword evidence="5" id="KW-0460">Magnesium</keyword>
<dbReference type="Gene3D" id="1.10.600.10">
    <property type="entry name" value="Farnesyl Diphosphate Synthase"/>
    <property type="match status" value="1"/>
</dbReference>
<evidence type="ECO:0000256" key="6">
    <source>
        <dbReference type="RuleBase" id="RU004466"/>
    </source>
</evidence>
<dbReference type="SFLD" id="SFLDS00005">
    <property type="entry name" value="Isoprenoid_Synthase_Type_I"/>
    <property type="match status" value="1"/>
</dbReference>
<reference evidence="7 8" key="1">
    <citation type="journal article" date="2010" name="Stand. Genomic Sci.">
        <title>Complete genome sequence of Meiothermus silvanus type strain (VI-R2).</title>
        <authorList>
            <person name="Sikorski J."/>
            <person name="Tindall B.J."/>
            <person name="Lowry S."/>
            <person name="Lucas S."/>
            <person name="Nolan M."/>
            <person name="Copeland A."/>
            <person name="Glavina Del Rio T."/>
            <person name="Tice H."/>
            <person name="Cheng J.F."/>
            <person name="Han C."/>
            <person name="Pitluck S."/>
            <person name="Liolios K."/>
            <person name="Ivanova N."/>
            <person name="Mavromatis K."/>
            <person name="Mikhailova N."/>
            <person name="Pati A."/>
            <person name="Goodwin L."/>
            <person name="Chen A."/>
            <person name="Palaniappan K."/>
            <person name="Land M."/>
            <person name="Hauser L."/>
            <person name="Chang Y.J."/>
            <person name="Jeffries C.D."/>
            <person name="Rohde M."/>
            <person name="Goker M."/>
            <person name="Woyke T."/>
            <person name="Bristow J."/>
            <person name="Eisen J.A."/>
            <person name="Markowitz V."/>
            <person name="Hugenholtz P."/>
            <person name="Kyrpides N.C."/>
            <person name="Klenk H.P."/>
            <person name="Lapidus A."/>
        </authorList>
    </citation>
    <scope>NUCLEOTIDE SEQUENCE [LARGE SCALE GENOMIC DNA]</scope>
    <source>
        <strain evidence="8">ATCC 700542 / DSM 9946 / VI-R2</strain>
    </source>
</reference>
<evidence type="ECO:0000256" key="5">
    <source>
        <dbReference type="ARBA" id="ARBA00022842"/>
    </source>
</evidence>
<dbReference type="SFLD" id="SFLDG01017">
    <property type="entry name" value="Polyprenyl_Transferase_Like"/>
    <property type="match status" value="1"/>
</dbReference>
<evidence type="ECO:0000256" key="1">
    <source>
        <dbReference type="ARBA" id="ARBA00001946"/>
    </source>
</evidence>
<dbReference type="PROSITE" id="PS00444">
    <property type="entry name" value="POLYPRENYL_SYNTHASE_2"/>
    <property type="match status" value="1"/>
</dbReference>
<evidence type="ECO:0000313" key="8">
    <source>
        <dbReference type="Proteomes" id="UP000001916"/>
    </source>
</evidence>
<dbReference type="PANTHER" id="PTHR12001">
    <property type="entry name" value="GERANYLGERANYL PYROPHOSPHATE SYNTHASE"/>
    <property type="match status" value="1"/>
</dbReference>
<evidence type="ECO:0000256" key="2">
    <source>
        <dbReference type="ARBA" id="ARBA00006706"/>
    </source>
</evidence>
<dbReference type="PROSITE" id="PS00723">
    <property type="entry name" value="POLYPRENYL_SYNTHASE_1"/>
    <property type="match status" value="1"/>
</dbReference>
<dbReference type="CDD" id="cd00685">
    <property type="entry name" value="Trans_IPPS_HT"/>
    <property type="match status" value="1"/>
</dbReference>
<organism evidence="7 8">
    <name type="scientific">Allomeiothermus silvanus (strain ATCC 700542 / DSM 9946 / NBRC 106475 / NCIMB 13440 / VI-R2)</name>
    <name type="common">Thermus silvanus</name>
    <dbReference type="NCBI Taxonomy" id="526227"/>
    <lineage>
        <taxon>Bacteria</taxon>
        <taxon>Thermotogati</taxon>
        <taxon>Deinococcota</taxon>
        <taxon>Deinococci</taxon>
        <taxon>Thermales</taxon>
        <taxon>Thermaceae</taxon>
        <taxon>Allomeiothermus</taxon>
    </lineage>
</organism>
<dbReference type="eggNOG" id="COG0142">
    <property type="taxonomic scope" value="Bacteria"/>
</dbReference>
<dbReference type="AlphaFoldDB" id="D7BG43"/>
<sequence>MNPIDLRAQIQARMLEALPHPDQAVRAELAEYARMLRDYPERGGKMLRGMLLVYAGLAHGARLEQLLPVAAALELFQNWALIHDDIEDASEERRGRPALHRLYGMPLALNAGDALHARMWAMLIEARASYLVLDEFVRVVDLTAQGQHLEMSWMQTHRFDLTEQDYLLMCAQKAAYYTAVAPLRLGALSAGVEPPATYIEAGLNLGIGFQIVDDVLNLEGDPVKYGKEIAGDLWEGKRTLILLRWLSQASEPERIRAETLLRTPREAKHPEEVAWLHQRLRESGAVAYAQAEAERRLAAGLEALRPVLAELPDQEAAQTMLRLLESLVRREA</sequence>
<dbReference type="Proteomes" id="UP000001916">
    <property type="component" value="Chromosome"/>
</dbReference>
<accession>D7BG43</accession>
<dbReference type="GO" id="GO:0046872">
    <property type="term" value="F:metal ion binding"/>
    <property type="evidence" value="ECO:0007669"/>
    <property type="project" value="UniProtKB-KW"/>
</dbReference>
<protein>
    <submittedName>
        <fullName evidence="7">Polyprenyl synthetase</fullName>
    </submittedName>
</protein>
<dbReference type="HOGENOM" id="CLU_014015_2_1_0"/>
<dbReference type="InterPro" id="IPR000092">
    <property type="entry name" value="Polyprenyl_synt"/>
</dbReference>
<dbReference type="STRING" id="526227.Mesil_0016"/>
<dbReference type="PANTHER" id="PTHR12001:SF85">
    <property type="entry name" value="SHORT CHAIN ISOPRENYL DIPHOSPHATE SYNTHASE"/>
    <property type="match status" value="1"/>
</dbReference>
<dbReference type="GO" id="GO:0004659">
    <property type="term" value="F:prenyltransferase activity"/>
    <property type="evidence" value="ECO:0007669"/>
    <property type="project" value="InterPro"/>
</dbReference>
<keyword evidence="4" id="KW-0479">Metal-binding</keyword>
<evidence type="ECO:0000313" key="7">
    <source>
        <dbReference type="EMBL" id="ADH61964.1"/>
    </source>
</evidence>
<dbReference type="EMBL" id="CP002042">
    <property type="protein sequence ID" value="ADH61964.1"/>
    <property type="molecule type" value="Genomic_DNA"/>
</dbReference>
<keyword evidence="3 6" id="KW-0808">Transferase</keyword>
<dbReference type="InterPro" id="IPR008949">
    <property type="entry name" value="Isoprenoid_synthase_dom_sf"/>
</dbReference>
<proteinExistence type="inferred from homology"/>
<name>D7BG43_ALLS1</name>
<dbReference type="Pfam" id="PF00348">
    <property type="entry name" value="polyprenyl_synt"/>
    <property type="match status" value="1"/>
</dbReference>
<comment type="similarity">
    <text evidence="2 6">Belongs to the FPP/GGPP synthase family.</text>
</comment>
<dbReference type="SUPFAM" id="SSF48576">
    <property type="entry name" value="Terpenoid synthases"/>
    <property type="match status" value="1"/>
</dbReference>
<comment type="cofactor">
    <cofactor evidence="1">
        <name>Mg(2+)</name>
        <dbReference type="ChEBI" id="CHEBI:18420"/>
    </cofactor>
</comment>
<dbReference type="KEGG" id="msv:Mesil_0016"/>
<gene>
    <name evidence="7" type="ordered locus">Mesil_0016</name>
</gene>
<evidence type="ECO:0000256" key="3">
    <source>
        <dbReference type="ARBA" id="ARBA00022679"/>
    </source>
</evidence>